<keyword evidence="1" id="KW-0472">Membrane</keyword>
<dbReference type="AlphaFoldDB" id="A0A9J5WNN4"/>
<dbReference type="Proteomes" id="UP000824120">
    <property type="component" value="Chromosome 11"/>
</dbReference>
<dbReference type="EMBL" id="JACXVP010000011">
    <property type="protein sequence ID" value="KAG5576791.1"/>
    <property type="molecule type" value="Genomic_DNA"/>
</dbReference>
<evidence type="ECO:0000313" key="2">
    <source>
        <dbReference type="EMBL" id="KAG5576791.1"/>
    </source>
</evidence>
<sequence length="72" mass="8184">MNLSYIRSAKKNTGSTATLMWIAGSIMILWPMHFESILMLLLTSVRHGRGKVLLEPGRESKEEVARIVPFLR</sequence>
<keyword evidence="3" id="KW-1185">Reference proteome</keyword>
<comment type="caution">
    <text evidence="2">The sequence shown here is derived from an EMBL/GenBank/DDBJ whole genome shotgun (WGS) entry which is preliminary data.</text>
</comment>
<keyword evidence="1" id="KW-1133">Transmembrane helix</keyword>
<organism evidence="2 3">
    <name type="scientific">Solanum commersonii</name>
    <name type="common">Commerson's wild potato</name>
    <name type="synonym">Commerson's nightshade</name>
    <dbReference type="NCBI Taxonomy" id="4109"/>
    <lineage>
        <taxon>Eukaryota</taxon>
        <taxon>Viridiplantae</taxon>
        <taxon>Streptophyta</taxon>
        <taxon>Embryophyta</taxon>
        <taxon>Tracheophyta</taxon>
        <taxon>Spermatophyta</taxon>
        <taxon>Magnoliopsida</taxon>
        <taxon>eudicotyledons</taxon>
        <taxon>Gunneridae</taxon>
        <taxon>Pentapetalae</taxon>
        <taxon>asterids</taxon>
        <taxon>lamiids</taxon>
        <taxon>Solanales</taxon>
        <taxon>Solanaceae</taxon>
        <taxon>Solanoideae</taxon>
        <taxon>Solaneae</taxon>
        <taxon>Solanum</taxon>
    </lineage>
</organism>
<feature type="transmembrane region" description="Helical" evidence="1">
    <location>
        <begin position="20"/>
        <end position="42"/>
    </location>
</feature>
<evidence type="ECO:0000256" key="1">
    <source>
        <dbReference type="SAM" id="Phobius"/>
    </source>
</evidence>
<reference evidence="2 3" key="1">
    <citation type="submission" date="2020-09" db="EMBL/GenBank/DDBJ databases">
        <title>De no assembly of potato wild relative species, Solanum commersonii.</title>
        <authorList>
            <person name="Cho K."/>
        </authorList>
    </citation>
    <scope>NUCLEOTIDE SEQUENCE [LARGE SCALE GENOMIC DNA]</scope>
    <source>
        <strain evidence="2">LZ3.2</strain>
        <tissue evidence="2">Leaf</tissue>
    </source>
</reference>
<protein>
    <submittedName>
        <fullName evidence="2">Uncharacterized protein</fullName>
    </submittedName>
</protein>
<accession>A0A9J5WNN4</accession>
<keyword evidence="1" id="KW-0812">Transmembrane</keyword>
<name>A0A9J5WNN4_SOLCO</name>
<gene>
    <name evidence="2" type="ORF">H5410_056925</name>
</gene>
<proteinExistence type="predicted"/>
<evidence type="ECO:0000313" key="3">
    <source>
        <dbReference type="Proteomes" id="UP000824120"/>
    </source>
</evidence>